<dbReference type="PANTHER" id="PTHR31424:SF5">
    <property type="entry name" value="APPLE DOMAIN-CONTAINING PROTEIN"/>
    <property type="match status" value="1"/>
</dbReference>
<proteinExistence type="predicted"/>
<sequence length="412" mass="48136">MNQLIRISIVDISRCNELEEIAELNEPDIVNHEVAQEVINTIGIGIYCSAKDILCYIISYLEKNKILKSTDPTIHLRISGNGKNVGCKIKHVMVILMILNHKEKHHHADYHYTTILYPGSEKYETLEFILSPLLNELQSLKENGLEISGILWNFELYFSADWKFLAICFGLNGPTSKFFCPWCLCSKDLHRDLSKDWRIEKNMEQIATKHDAIKGHIHPPLFSMISIDHIVFDELHESHNWEYTSLMGDDKETVLKFFNLKLLFKPSCTRLIRNLWDQFYQLYCALRNETTNPMQLKQQARDWLSLFLTPSQEDPTDPKTFVQGLYMPSQVTLYIHALVYHGWELLKKYQKWELKSFSCSTVEKKTTIKFQYSSFGIIRYSSNTMIELQINQDAKILFNGKISDKLIDVNDY</sequence>
<reference evidence="1 2" key="2">
    <citation type="submission" date="2017-10" db="EMBL/GenBank/DDBJ databases">
        <title>Extensive intraspecific genome diversity in a model arbuscular mycorrhizal fungus.</title>
        <authorList>
            <person name="Chen E.C.H."/>
            <person name="Morin E."/>
            <person name="Baudet D."/>
            <person name="Noel J."/>
            <person name="Ndikumana S."/>
            <person name="Charron P."/>
            <person name="St-Onge C."/>
            <person name="Giorgi J."/>
            <person name="Grigoriev I.V."/>
            <person name="Roux C."/>
            <person name="Martin F.M."/>
            <person name="Corradi N."/>
        </authorList>
    </citation>
    <scope>NUCLEOTIDE SEQUENCE [LARGE SCALE GENOMIC DNA]</scope>
    <source>
        <strain evidence="1 2">C2</strain>
    </source>
</reference>
<dbReference type="PANTHER" id="PTHR31424">
    <property type="entry name" value="PROTEIN CBG23806"/>
    <property type="match status" value="1"/>
</dbReference>
<protein>
    <recommendedName>
        <fullName evidence="3">Transposase domain-containing protein</fullName>
    </recommendedName>
</protein>
<dbReference type="VEuPathDB" id="FungiDB:RhiirA1_477602"/>
<dbReference type="AlphaFoldDB" id="A0A2N1NLD7"/>
<dbReference type="EMBL" id="LLXL01000289">
    <property type="protein sequence ID" value="PKK74670.1"/>
    <property type="molecule type" value="Genomic_DNA"/>
</dbReference>
<comment type="caution">
    <text evidence="1">The sequence shown here is derived from an EMBL/GenBank/DDBJ whole genome shotgun (WGS) entry which is preliminary data.</text>
</comment>
<evidence type="ECO:0000313" key="2">
    <source>
        <dbReference type="Proteomes" id="UP000233469"/>
    </source>
</evidence>
<accession>A0A2N1NLD7</accession>
<dbReference type="VEuPathDB" id="FungiDB:FUN_004827"/>
<name>A0A2N1NLD7_9GLOM</name>
<gene>
    <name evidence="1" type="ORF">RhiirC2_774502</name>
</gene>
<dbReference type="VEuPathDB" id="FungiDB:RhiirFUN_010211"/>
<reference evidence="1 2" key="1">
    <citation type="submission" date="2016-04" db="EMBL/GenBank/DDBJ databases">
        <title>Genome analyses suggest a sexual origin of heterokaryosis in a supposedly ancient asexual fungus.</title>
        <authorList>
            <person name="Ropars J."/>
            <person name="Sedzielewska K."/>
            <person name="Noel J."/>
            <person name="Charron P."/>
            <person name="Farinelli L."/>
            <person name="Marton T."/>
            <person name="Kruger M."/>
            <person name="Pelin A."/>
            <person name="Brachmann A."/>
            <person name="Corradi N."/>
        </authorList>
    </citation>
    <scope>NUCLEOTIDE SEQUENCE [LARGE SCALE GENOMIC DNA]</scope>
    <source>
        <strain evidence="1 2">C2</strain>
    </source>
</reference>
<evidence type="ECO:0008006" key="3">
    <source>
        <dbReference type="Google" id="ProtNLM"/>
    </source>
</evidence>
<evidence type="ECO:0000313" key="1">
    <source>
        <dbReference type="EMBL" id="PKK74670.1"/>
    </source>
</evidence>
<organism evidence="1 2">
    <name type="scientific">Rhizophagus irregularis</name>
    <dbReference type="NCBI Taxonomy" id="588596"/>
    <lineage>
        <taxon>Eukaryota</taxon>
        <taxon>Fungi</taxon>
        <taxon>Fungi incertae sedis</taxon>
        <taxon>Mucoromycota</taxon>
        <taxon>Glomeromycotina</taxon>
        <taxon>Glomeromycetes</taxon>
        <taxon>Glomerales</taxon>
        <taxon>Glomeraceae</taxon>
        <taxon>Rhizophagus</taxon>
    </lineage>
</organism>
<dbReference type="Proteomes" id="UP000233469">
    <property type="component" value="Unassembled WGS sequence"/>
</dbReference>